<dbReference type="InterPro" id="IPR002323">
    <property type="entry name" value="Cyt_CIE"/>
</dbReference>
<evidence type="ECO:0000256" key="3">
    <source>
        <dbReference type="ARBA" id="ARBA00022723"/>
    </source>
</evidence>
<dbReference type="PANTHER" id="PTHR40942:SF2">
    <property type="entry name" value="CYTOCHROME-RELATED"/>
    <property type="match status" value="1"/>
</dbReference>
<dbReference type="Proteomes" id="UP000690515">
    <property type="component" value="Unassembled WGS sequence"/>
</dbReference>
<evidence type="ECO:0000256" key="5">
    <source>
        <dbReference type="ARBA" id="ARBA00023004"/>
    </source>
</evidence>
<gene>
    <name evidence="9" type="ORF">KCG35_20960</name>
</gene>
<keyword evidence="10" id="KW-1185">Reference proteome</keyword>
<keyword evidence="2 6" id="KW-0349">Heme</keyword>
<name>A0ABS5ZHS6_9GAMM</name>
<dbReference type="EMBL" id="JAGSOY010000086">
    <property type="protein sequence ID" value="MBU2713534.1"/>
    <property type="molecule type" value="Genomic_DNA"/>
</dbReference>
<dbReference type="SUPFAM" id="SSF46626">
    <property type="entry name" value="Cytochrome c"/>
    <property type="match status" value="1"/>
</dbReference>
<protein>
    <submittedName>
        <fullName evidence="9">Cytochrome c5 family protein</fullName>
    </submittedName>
</protein>
<feature type="chain" id="PRO_5047408931" evidence="7">
    <location>
        <begin position="27"/>
        <end position="146"/>
    </location>
</feature>
<evidence type="ECO:0000256" key="7">
    <source>
        <dbReference type="SAM" id="SignalP"/>
    </source>
</evidence>
<reference evidence="9 10" key="1">
    <citation type="submission" date="2021-04" db="EMBL/GenBank/DDBJ databases">
        <authorList>
            <person name="Pira H."/>
            <person name="Risdian C."/>
            <person name="Wink J."/>
        </authorList>
    </citation>
    <scope>NUCLEOTIDE SEQUENCE [LARGE SCALE GENOMIC DNA]</scope>
    <source>
        <strain evidence="9 10">WH53</strain>
    </source>
</reference>
<evidence type="ECO:0000256" key="6">
    <source>
        <dbReference type="PROSITE-ProRule" id="PRU00433"/>
    </source>
</evidence>
<organism evidence="9 10">
    <name type="scientific">Zooshikella harenae</name>
    <dbReference type="NCBI Taxonomy" id="2827238"/>
    <lineage>
        <taxon>Bacteria</taxon>
        <taxon>Pseudomonadati</taxon>
        <taxon>Pseudomonadota</taxon>
        <taxon>Gammaproteobacteria</taxon>
        <taxon>Oceanospirillales</taxon>
        <taxon>Zooshikellaceae</taxon>
        <taxon>Zooshikella</taxon>
    </lineage>
</organism>
<keyword evidence="1" id="KW-0813">Transport</keyword>
<feature type="signal peptide" evidence="7">
    <location>
        <begin position="1"/>
        <end position="26"/>
    </location>
</feature>
<evidence type="ECO:0000259" key="8">
    <source>
        <dbReference type="PROSITE" id="PS51007"/>
    </source>
</evidence>
<evidence type="ECO:0000256" key="4">
    <source>
        <dbReference type="ARBA" id="ARBA00022982"/>
    </source>
</evidence>
<dbReference type="PROSITE" id="PS51007">
    <property type="entry name" value="CYTC"/>
    <property type="match status" value="1"/>
</dbReference>
<proteinExistence type="predicted"/>
<sequence>MKKLLQRILPSAVVAGAVFLGQGANAALNDEIAERIKPVGEVCLEGDECAKAAAAPVVANDGPRSGEDVYNSACTACHSIGVANAPKKGDTAAWQARLDSVSGDVSALLSSITNGKGAMPAGGNCSDCSEDEYKAAIEFMSGLDIE</sequence>
<dbReference type="PANTHER" id="PTHR40942">
    <property type="match status" value="1"/>
</dbReference>
<dbReference type="Gene3D" id="1.10.760.10">
    <property type="entry name" value="Cytochrome c-like domain"/>
    <property type="match status" value="1"/>
</dbReference>
<dbReference type="InterPro" id="IPR009056">
    <property type="entry name" value="Cyt_c-like_dom"/>
</dbReference>
<keyword evidence="3 6" id="KW-0479">Metal-binding</keyword>
<keyword evidence="4" id="KW-0249">Electron transport</keyword>
<evidence type="ECO:0000256" key="2">
    <source>
        <dbReference type="ARBA" id="ARBA00022617"/>
    </source>
</evidence>
<dbReference type="Pfam" id="PF13442">
    <property type="entry name" value="Cytochrome_CBB3"/>
    <property type="match status" value="1"/>
</dbReference>
<evidence type="ECO:0000256" key="1">
    <source>
        <dbReference type="ARBA" id="ARBA00022448"/>
    </source>
</evidence>
<dbReference type="PRINTS" id="PR00607">
    <property type="entry name" value="CYTCHROMECIE"/>
</dbReference>
<dbReference type="RefSeq" id="WP_215821819.1">
    <property type="nucleotide sequence ID" value="NZ_JAGSOY010000086.1"/>
</dbReference>
<dbReference type="InterPro" id="IPR036909">
    <property type="entry name" value="Cyt_c-like_dom_sf"/>
</dbReference>
<keyword evidence="7" id="KW-0732">Signal</keyword>
<evidence type="ECO:0000313" key="9">
    <source>
        <dbReference type="EMBL" id="MBU2713534.1"/>
    </source>
</evidence>
<evidence type="ECO:0000313" key="10">
    <source>
        <dbReference type="Proteomes" id="UP000690515"/>
    </source>
</evidence>
<keyword evidence="5 6" id="KW-0408">Iron</keyword>
<comment type="caution">
    <text evidence="9">The sequence shown here is derived from an EMBL/GenBank/DDBJ whole genome shotgun (WGS) entry which is preliminary data.</text>
</comment>
<feature type="domain" description="Cytochrome c" evidence="8">
    <location>
        <begin position="61"/>
        <end position="144"/>
    </location>
</feature>
<accession>A0ABS5ZHS6</accession>